<dbReference type="GO" id="GO:0005737">
    <property type="term" value="C:cytoplasm"/>
    <property type="evidence" value="ECO:0007669"/>
    <property type="project" value="TreeGrafter"/>
</dbReference>
<evidence type="ECO:0000256" key="6">
    <source>
        <dbReference type="SAM" id="MobiDB-lite"/>
    </source>
</evidence>
<dbReference type="PANTHER" id="PTHR11042:SF138">
    <property type="entry name" value="SERINE_THREONINE-PROTEIN KINASE IKS1-RELATED"/>
    <property type="match status" value="1"/>
</dbReference>
<evidence type="ECO:0000256" key="2">
    <source>
        <dbReference type="ARBA" id="ARBA00022741"/>
    </source>
</evidence>
<comment type="similarity">
    <text evidence="5">Belongs to the protein kinase superfamily. Ser/Thr protein kinase family. GCN2 subfamily.</text>
</comment>
<evidence type="ECO:0000256" key="3">
    <source>
        <dbReference type="ARBA" id="ARBA00022777"/>
    </source>
</evidence>
<dbReference type="SMART" id="SM00220">
    <property type="entry name" value="S_TKc"/>
    <property type="match status" value="1"/>
</dbReference>
<dbReference type="PROSITE" id="PS50011">
    <property type="entry name" value="PROTEIN_KINASE_DOM"/>
    <property type="match status" value="1"/>
</dbReference>
<dbReference type="PROSITE" id="PS00108">
    <property type="entry name" value="PROTEIN_KINASE_ST"/>
    <property type="match status" value="1"/>
</dbReference>
<proteinExistence type="inferred from homology"/>
<dbReference type="Gene3D" id="1.10.510.10">
    <property type="entry name" value="Transferase(Phosphotransferase) domain 1"/>
    <property type="match status" value="1"/>
</dbReference>
<gene>
    <name evidence="8" type="primary">iksA</name>
    <name evidence="8" type="ORF">LOC62_01G001354</name>
</gene>
<dbReference type="SUPFAM" id="SSF56112">
    <property type="entry name" value="Protein kinase-like (PK-like)"/>
    <property type="match status" value="1"/>
</dbReference>
<accession>A0AAF0Y0K1</accession>
<dbReference type="GO" id="GO:0005524">
    <property type="term" value="F:ATP binding"/>
    <property type="evidence" value="ECO:0007669"/>
    <property type="project" value="UniProtKB-KW"/>
</dbReference>
<feature type="domain" description="Protein kinase" evidence="7">
    <location>
        <begin position="164"/>
        <end position="501"/>
    </location>
</feature>
<evidence type="ECO:0000313" key="9">
    <source>
        <dbReference type="Proteomes" id="UP000827549"/>
    </source>
</evidence>
<evidence type="ECO:0000256" key="5">
    <source>
        <dbReference type="ARBA" id="ARBA00037982"/>
    </source>
</evidence>
<keyword evidence="4" id="KW-0067">ATP-binding</keyword>
<evidence type="ECO:0000313" key="8">
    <source>
        <dbReference type="EMBL" id="WOO77793.1"/>
    </source>
</evidence>
<dbReference type="EMBL" id="CP086714">
    <property type="protein sequence ID" value="WOO77793.1"/>
    <property type="molecule type" value="Genomic_DNA"/>
</dbReference>
<keyword evidence="3 8" id="KW-0418">Kinase</keyword>
<dbReference type="InterPro" id="IPR011009">
    <property type="entry name" value="Kinase-like_dom_sf"/>
</dbReference>
<sequence>MDNQSPSLSRSWTPIGETSHQLIVYHPPSHAIQVVPHPRRSSQSGVPSTSRLRLLSPEESASIAGDPPTSQPCCPLCGQDLPTELPTISQQADDSVQYDRDSEHGEAQYFRVLERAHELSRPGTPVSNSHQRISRSESSTFRNPSRDEIDPSDLPAMGYYQRFFKENRRLGIGAEGSVYLATHIIGGSALGTYAVKKIAVGTSKTYLVKMLREVHLLETLRHPNIIPYYHSWVDETQFSSFGPPIIALHVLMMYANAGNLDAFLLSRSHLNPSSSPLHADDVADTEDIDLLPKAERIKAFKRRRQSGVGGHQREYRGVLLLGLEEVVKLFSDVVEGLAFLHANSVLHLDLKCSNVLLHWEEGKVIPKALLSDFGTSEETLRGQRERTGHTGTMEYMAPETIVMDVNGHWRPSDSHADMWSLGVVLHKMIFLKTPYQFPEDLDALHNEIIAYPGFVPTEEVIQVCERRHIPRDLLLLLSRLLSRSPDQRPTAEKVRVALSKLGDRSLGSTLKGVFRGRRGQEGLQRSGNQKRVHESQTLRTVLALPSPVESVLTSRDPTPRFPKQRHPVREWTHSKNTRFALFVVKLWLTWGSKGILGIRL</sequence>
<dbReference type="GO" id="GO:0004672">
    <property type="term" value="F:protein kinase activity"/>
    <property type="evidence" value="ECO:0007669"/>
    <property type="project" value="InterPro"/>
</dbReference>
<organism evidence="8 9">
    <name type="scientific">Vanrija pseudolonga</name>
    <dbReference type="NCBI Taxonomy" id="143232"/>
    <lineage>
        <taxon>Eukaryota</taxon>
        <taxon>Fungi</taxon>
        <taxon>Dikarya</taxon>
        <taxon>Basidiomycota</taxon>
        <taxon>Agaricomycotina</taxon>
        <taxon>Tremellomycetes</taxon>
        <taxon>Trichosporonales</taxon>
        <taxon>Trichosporonaceae</taxon>
        <taxon>Vanrija</taxon>
    </lineage>
</organism>
<dbReference type="InterPro" id="IPR008271">
    <property type="entry name" value="Ser/Thr_kinase_AS"/>
</dbReference>
<feature type="compositionally biased region" description="Polar residues" evidence="6">
    <location>
        <begin position="125"/>
        <end position="143"/>
    </location>
</feature>
<dbReference type="InterPro" id="IPR050339">
    <property type="entry name" value="CC_SR_Kinase"/>
</dbReference>
<dbReference type="AlphaFoldDB" id="A0AAF0Y0K1"/>
<dbReference type="Pfam" id="PF00069">
    <property type="entry name" value="Pkinase"/>
    <property type="match status" value="2"/>
</dbReference>
<keyword evidence="9" id="KW-1185">Reference proteome</keyword>
<evidence type="ECO:0000256" key="1">
    <source>
        <dbReference type="ARBA" id="ARBA00022679"/>
    </source>
</evidence>
<dbReference type="Gene3D" id="3.30.200.20">
    <property type="entry name" value="Phosphorylase Kinase, domain 1"/>
    <property type="match status" value="1"/>
</dbReference>
<dbReference type="PANTHER" id="PTHR11042">
    <property type="entry name" value="EUKARYOTIC TRANSLATION INITIATION FACTOR 2-ALPHA KINASE EIF2-ALPHA KINASE -RELATED"/>
    <property type="match status" value="1"/>
</dbReference>
<dbReference type="InterPro" id="IPR000719">
    <property type="entry name" value="Prot_kinase_dom"/>
</dbReference>
<feature type="region of interest" description="Disordered" evidence="6">
    <location>
        <begin position="120"/>
        <end position="149"/>
    </location>
</feature>
<dbReference type="GeneID" id="87804610"/>
<reference evidence="8" key="1">
    <citation type="submission" date="2023-10" db="EMBL/GenBank/DDBJ databases">
        <authorList>
            <person name="Noh H."/>
        </authorList>
    </citation>
    <scope>NUCLEOTIDE SEQUENCE</scope>
    <source>
        <strain evidence="8">DUCC4014</strain>
    </source>
</reference>
<evidence type="ECO:0000256" key="4">
    <source>
        <dbReference type="ARBA" id="ARBA00022840"/>
    </source>
</evidence>
<evidence type="ECO:0000259" key="7">
    <source>
        <dbReference type="PROSITE" id="PS50011"/>
    </source>
</evidence>
<dbReference type="RefSeq" id="XP_062623825.1">
    <property type="nucleotide sequence ID" value="XM_062767841.1"/>
</dbReference>
<keyword evidence="1" id="KW-0808">Transferase</keyword>
<dbReference type="GO" id="GO:0005634">
    <property type="term" value="C:nucleus"/>
    <property type="evidence" value="ECO:0007669"/>
    <property type="project" value="TreeGrafter"/>
</dbReference>
<keyword evidence="2" id="KW-0547">Nucleotide-binding</keyword>
<name>A0AAF0Y0K1_9TREE</name>
<protein>
    <submittedName>
        <fullName evidence="8">Serine/threonine-protein kinase iksA</fullName>
    </submittedName>
</protein>
<dbReference type="Proteomes" id="UP000827549">
    <property type="component" value="Chromosome 1"/>
</dbReference>